<dbReference type="SUPFAM" id="SSF53335">
    <property type="entry name" value="S-adenosyl-L-methionine-dependent methyltransferases"/>
    <property type="match status" value="1"/>
</dbReference>
<dbReference type="KEGG" id="mfn:Ga0123462_2135"/>
<reference evidence="2 3" key="1">
    <citation type="submission" date="2016-12" db="EMBL/GenBank/DDBJ databases">
        <title>Isolation and genomic insights into novel planktonic Zetaproteobacteria from stratified waters of the Chesapeake Bay.</title>
        <authorList>
            <person name="McAllister S.M."/>
            <person name="Kato S."/>
            <person name="Chan C.S."/>
            <person name="Chiu B.K."/>
            <person name="Field E.K."/>
        </authorList>
    </citation>
    <scope>NUCLEOTIDE SEQUENCE [LARGE SCALE GENOMIC DNA]</scope>
    <source>
        <strain evidence="2 3">CP-8</strain>
    </source>
</reference>
<keyword evidence="2" id="KW-0489">Methyltransferase</keyword>
<dbReference type="Proteomes" id="UP000231637">
    <property type="component" value="Chromosome"/>
</dbReference>
<sequence length="387" mass="43183">MIERHFPLPDPAASNVLLKRIAEAEPVVAPRPVESPLVLYGAGNLGRMARSYFNYLGIPVEAVVDADVAAHKNDPFWLGVSLYSADAVPETLKREAMLAVCIATLPIVPLELALHAAGWRDVVPFYDICEAYRDRHPLGNGWFSGPLEGDVAKITTILARWDDDISRAHHLQFIAWHSLREEWSFEGAPVTTGDRYFIPELMSRLRPNESLVDVGAHLGEVSRQWLDRMGDVRSITMIEADPLNYQACAELADTDVRISSYCLAVAEFKGRSAFSAGLDYVSQLNVLGSDEVEVVRLDDLAIPEVNYLKLHLEGGEFSALKGAIEMLKIQRPIVAATAYHNRLGLWALPYLLDEQLENYQMLFRLHSWCGTGAVVYAIPRERLCQSK</sequence>
<evidence type="ECO:0000313" key="3">
    <source>
        <dbReference type="Proteomes" id="UP000231637"/>
    </source>
</evidence>
<dbReference type="Pfam" id="PF05050">
    <property type="entry name" value="Methyltransf_21"/>
    <property type="match status" value="1"/>
</dbReference>
<proteinExistence type="predicted"/>
<dbReference type="NCBIfam" id="TIGR01444">
    <property type="entry name" value="fkbM_fam"/>
    <property type="match status" value="1"/>
</dbReference>
<dbReference type="InterPro" id="IPR006342">
    <property type="entry name" value="FkbM_mtfrase"/>
</dbReference>
<gene>
    <name evidence="2" type="ORF">Ga0123462_2135</name>
</gene>
<keyword evidence="2" id="KW-0808">Transferase</keyword>
<feature type="domain" description="Methyltransferase FkbM" evidence="1">
    <location>
        <begin position="213"/>
        <end position="335"/>
    </location>
</feature>
<dbReference type="AlphaFoldDB" id="A0A2K8L6N8"/>
<dbReference type="EMBL" id="CP018800">
    <property type="protein sequence ID" value="ATX82970.1"/>
    <property type="molecule type" value="Genomic_DNA"/>
</dbReference>
<dbReference type="RefSeq" id="WP_100266260.1">
    <property type="nucleotide sequence ID" value="NZ_CP018800.1"/>
</dbReference>
<dbReference type="OrthoDB" id="5329963at2"/>
<accession>A0A2K8L6N8</accession>
<name>A0A2K8L6N8_9PROT</name>
<keyword evidence="3" id="KW-1185">Reference proteome</keyword>
<dbReference type="Gene3D" id="3.40.50.150">
    <property type="entry name" value="Vaccinia Virus protein VP39"/>
    <property type="match status" value="1"/>
</dbReference>
<evidence type="ECO:0000313" key="2">
    <source>
        <dbReference type="EMBL" id="ATX82970.1"/>
    </source>
</evidence>
<evidence type="ECO:0000259" key="1">
    <source>
        <dbReference type="Pfam" id="PF05050"/>
    </source>
</evidence>
<dbReference type="GO" id="GO:0008168">
    <property type="term" value="F:methyltransferase activity"/>
    <property type="evidence" value="ECO:0007669"/>
    <property type="project" value="UniProtKB-KW"/>
</dbReference>
<protein>
    <submittedName>
        <fullName evidence="2">Methyltransferase, FkbM family</fullName>
    </submittedName>
</protein>
<dbReference type="InterPro" id="IPR029063">
    <property type="entry name" value="SAM-dependent_MTases_sf"/>
</dbReference>
<organism evidence="2 3">
    <name type="scientific">Mariprofundus ferrinatatus</name>
    <dbReference type="NCBI Taxonomy" id="1921087"/>
    <lineage>
        <taxon>Bacteria</taxon>
        <taxon>Pseudomonadati</taxon>
        <taxon>Pseudomonadota</taxon>
        <taxon>Candidatius Mariprofundia</taxon>
        <taxon>Mariprofundales</taxon>
        <taxon>Mariprofundaceae</taxon>
        <taxon>Mariprofundus</taxon>
    </lineage>
</organism>
<dbReference type="GO" id="GO:0032259">
    <property type="term" value="P:methylation"/>
    <property type="evidence" value="ECO:0007669"/>
    <property type="project" value="UniProtKB-KW"/>
</dbReference>